<dbReference type="PANTHER" id="PTHR36223">
    <property type="entry name" value="BETA-LACTAMASE-TYPE TRANSPEPTIDASE FOLD DOMAIN CONTAINING PROTEIN"/>
    <property type="match status" value="1"/>
</dbReference>
<protein>
    <recommendedName>
        <fullName evidence="1">DUF7918 domain-containing protein</fullName>
    </recommendedName>
</protein>
<evidence type="ECO:0000313" key="3">
    <source>
        <dbReference type="Proteomes" id="UP000521943"/>
    </source>
</evidence>
<organism evidence="2 3">
    <name type="scientific">Ephemerocybe angulata</name>
    <dbReference type="NCBI Taxonomy" id="980116"/>
    <lineage>
        <taxon>Eukaryota</taxon>
        <taxon>Fungi</taxon>
        <taxon>Dikarya</taxon>
        <taxon>Basidiomycota</taxon>
        <taxon>Agaricomycotina</taxon>
        <taxon>Agaricomycetes</taxon>
        <taxon>Agaricomycetidae</taxon>
        <taxon>Agaricales</taxon>
        <taxon>Agaricineae</taxon>
        <taxon>Psathyrellaceae</taxon>
        <taxon>Ephemerocybe</taxon>
    </lineage>
</organism>
<name>A0A8H6I0X7_9AGAR</name>
<keyword evidence="3" id="KW-1185">Reference proteome</keyword>
<sequence>MSYLPQKSPLTLSRQCDATLRGFDAWVEVGGFRLEEYRVEVIQDSSRVSCWVPCIPGKEFEVRCYIPPEQLHASNHLLAIRLDGEVAFVKGNGTRQNASAEYGSILRFAEQINKKDMSTTRAFKFGSLELTDDDSYLLRTTKQFGEIAIEVYSFEGLHVTPDQDLHRMPTVSDEYRAHERAKKGLSHCVKLGEEKPITTILPPLLSVGSKKRICTFVFNYRHLDLLVANGIAPRSTLSRYEPATSHFAGKREVDELHVGLTGAGMGYSQMKDGSVPVDMKDRLQYLKAQIAMLKMEGR</sequence>
<dbReference type="InterPro" id="IPR057678">
    <property type="entry name" value="DUF7918"/>
</dbReference>
<evidence type="ECO:0000259" key="1">
    <source>
        <dbReference type="Pfam" id="PF25534"/>
    </source>
</evidence>
<gene>
    <name evidence="2" type="ORF">DFP72DRAFT_896726</name>
</gene>
<dbReference type="OrthoDB" id="3364132at2759"/>
<evidence type="ECO:0000313" key="2">
    <source>
        <dbReference type="EMBL" id="KAF6755393.1"/>
    </source>
</evidence>
<dbReference type="EMBL" id="JACGCI010000030">
    <property type="protein sequence ID" value="KAF6755393.1"/>
    <property type="molecule type" value="Genomic_DNA"/>
</dbReference>
<accession>A0A8H6I0X7</accession>
<reference evidence="2 3" key="1">
    <citation type="submission" date="2020-07" db="EMBL/GenBank/DDBJ databases">
        <title>Comparative genomics of pyrophilous fungi reveals a link between fire events and developmental genes.</title>
        <authorList>
            <consortium name="DOE Joint Genome Institute"/>
            <person name="Steindorff A.S."/>
            <person name="Carver A."/>
            <person name="Calhoun S."/>
            <person name="Stillman K."/>
            <person name="Liu H."/>
            <person name="Lipzen A."/>
            <person name="Pangilinan J."/>
            <person name="Labutti K."/>
            <person name="Bruns T.D."/>
            <person name="Grigoriev I.V."/>
        </authorList>
    </citation>
    <scope>NUCLEOTIDE SEQUENCE [LARGE SCALE GENOMIC DNA]</scope>
    <source>
        <strain evidence="2 3">CBS 144469</strain>
    </source>
</reference>
<dbReference type="PANTHER" id="PTHR36223:SF1">
    <property type="entry name" value="TRANSCRIPTION ELONGATION FACTOR EAF N-TERMINAL DOMAIN-CONTAINING PROTEIN"/>
    <property type="match status" value="1"/>
</dbReference>
<dbReference type="Pfam" id="PF25534">
    <property type="entry name" value="DUF7918"/>
    <property type="match status" value="1"/>
</dbReference>
<comment type="caution">
    <text evidence="2">The sequence shown here is derived from an EMBL/GenBank/DDBJ whole genome shotgun (WGS) entry which is preliminary data.</text>
</comment>
<proteinExistence type="predicted"/>
<dbReference type="Proteomes" id="UP000521943">
    <property type="component" value="Unassembled WGS sequence"/>
</dbReference>
<feature type="domain" description="DUF7918" evidence="1">
    <location>
        <begin position="23"/>
        <end position="235"/>
    </location>
</feature>
<dbReference type="AlphaFoldDB" id="A0A8H6I0X7"/>